<evidence type="ECO:0000313" key="8">
    <source>
        <dbReference type="EMBL" id="OZI77105.1"/>
    </source>
</evidence>
<comment type="similarity">
    <text evidence="6">Belongs to the bacterial ring-hydroxylating dioxygenase ferredoxin component family.</text>
</comment>
<dbReference type="RefSeq" id="WP_094809509.1">
    <property type="nucleotide sequence ID" value="NZ_NEVU01000001.1"/>
</dbReference>
<dbReference type="InterPro" id="IPR017941">
    <property type="entry name" value="Rieske_2Fe-2S"/>
</dbReference>
<evidence type="ECO:0000259" key="7">
    <source>
        <dbReference type="PROSITE" id="PS51296"/>
    </source>
</evidence>
<keyword evidence="9" id="KW-1185">Reference proteome</keyword>
<dbReference type="Gene3D" id="2.102.10.10">
    <property type="entry name" value="Rieske [2Fe-2S] iron-sulphur domain"/>
    <property type="match status" value="1"/>
</dbReference>
<comment type="caution">
    <text evidence="8">The sequence shown here is derived from an EMBL/GenBank/DDBJ whole genome shotgun (WGS) entry which is preliminary data.</text>
</comment>
<dbReference type="OrthoDB" id="9769355at2"/>
<reference evidence="9" key="1">
    <citation type="submission" date="2017-05" db="EMBL/GenBank/DDBJ databases">
        <title>Complete and WGS of Bordetella genogroups.</title>
        <authorList>
            <person name="Spilker T."/>
            <person name="Lipuma J."/>
        </authorList>
    </citation>
    <scope>NUCLEOTIDE SEQUENCE [LARGE SCALE GENOMIC DNA]</scope>
    <source>
        <strain evidence="9">AU6712</strain>
    </source>
</reference>
<dbReference type="PANTHER" id="PTHR21496:SF0">
    <property type="entry name" value="RIESKE DOMAIN-CONTAINING PROTEIN"/>
    <property type="match status" value="1"/>
</dbReference>
<gene>
    <name evidence="8" type="ORF">CAL22_00690</name>
</gene>
<proteinExistence type="inferred from homology"/>
<accession>A0A261VSN2</accession>
<dbReference type="GO" id="GO:0051537">
    <property type="term" value="F:2 iron, 2 sulfur cluster binding"/>
    <property type="evidence" value="ECO:0007669"/>
    <property type="project" value="UniProtKB-KW"/>
</dbReference>
<keyword evidence="3" id="KW-0408">Iron</keyword>
<evidence type="ECO:0000256" key="6">
    <source>
        <dbReference type="ARBA" id="ARBA00038001"/>
    </source>
</evidence>
<sequence>MSETSTQPQWQEVSHIDDIWEGEMTGVEVNGKKVLIINADGDIHAYHDRCPHQQWPLHDGDLSEGVLTCAQHLWQFDVTTGKGINPSTCQLHKYPCQVDDDGTIRVSVE</sequence>
<comment type="cofactor">
    <cofactor evidence="5">
        <name>[2Fe-2S] cluster</name>
        <dbReference type="ChEBI" id="CHEBI:190135"/>
    </cofactor>
</comment>
<dbReference type="PANTHER" id="PTHR21496">
    <property type="entry name" value="FERREDOXIN-RELATED"/>
    <property type="match status" value="1"/>
</dbReference>
<protein>
    <submittedName>
        <fullName evidence="8">(2Fe-2S)-binding protein</fullName>
    </submittedName>
</protein>
<keyword evidence="1" id="KW-0001">2Fe-2S</keyword>
<evidence type="ECO:0000256" key="2">
    <source>
        <dbReference type="ARBA" id="ARBA00022723"/>
    </source>
</evidence>
<dbReference type="EMBL" id="NEVU01000001">
    <property type="protein sequence ID" value="OZI77105.1"/>
    <property type="molecule type" value="Genomic_DNA"/>
</dbReference>
<dbReference type="Proteomes" id="UP000216429">
    <property type="component" value="Unassembled WGS sequence"/>
</dbReference>
<dbReference type="Pfam" id="PF00355">
    <property type="entry name" value="Rieske"/>
    <property type="match status" value="1"/>
</dbReference>
<keyword evidence="2" id="KW-0479">Metal-binding</keyword>
<keyword evidence="4" id="KW-0411">Iron-sulfur</keyword>
<dbReference type="AlphaFoldDB" id="A0A261VSN2"/>
<evidence type="ECO:0000256" key="5">
    <source>
        <dbReference type="ARBA" id="ARBA00034078"/>
    </source>
</evidence>
<feature type="domain" description="Rieske" evidence="7">
    <location>
        <begin position="10"/>
        <end position="105"/>
    </location>
</feature>
<dbReference type="SUPFAM" id="SSF50022">
    <property type="entry name" value="ISP domain"/>
    <property type="match status" value="1"/>
</dbReference>
<dbReference type="GO" id="GO:0046872">
    <property type="term" value="F:metal ion binding"/>
    <property type="evidence" value="ECO:0007669"/>
    <property type="project" value="UniProtKB-KW"/>
</dbReference>
<dbReference type="PROSITE" id="PS51296">
    <property type="entry name" value="RIESKE"/>
    <property type="match status" value="1"/>
</dbReference>
<dbReference type="InterPro" id="IPR036922">
    <property type="entry name" value="Rieske_2Fe-2S_sf"/>
</dbReference>
<evidence type="ECO:0000256" key="1">
    <source>
        <dbReference type="ARBA" id="ARBA00022714"/>
    </source>
</evidence>
<evidence type="ECO:0000256" key="3">
    <source>
        <dbReference type="ARBA" id="ARBA00023004"/>
    </source>
</evidence>
<evidence type="ECO:0000313" key="9">
    <source>
        <dbReference type="Proteomes" id="UP000216429"/>
    </source>
</evidence>
<evidence type="ECO:0000256" key="4">
    <source>
        <dbReference type="ARBA" id="ARBA00023014"/>
    </source>
</evidence>
<name>A0A261VSN2_9BORD</name>
<organism evidence="8 9">
    <name type="scientific">Bordetella genomosp. 12</name>
    <dbReference type="NCBI Taxonomy" id="463035"/>
    <lineage>
        <taxon>Bacteria</taxon>
        <taxon>Pseudomonadati</taxon>
        <taxon>Pseudomonadota</taxon>
        <taxon>Betaproteobacteria</taxon>
        <taxon>Burkholderiales</taxon>
        <taxon>Alcaligenaceae</taxon>
        <taxon>Bordetella</taxon>
    </lineage>
</organism>